<keyword evidence="7" id="KW-0692">RNA repair</keyword>
<dbReference type="Gene3D" id="3.30.460.10">
    <property type="entry name" value="Beta Polymerase, domain 2"/>
    <property type="match status" value="1"/>
</dbReference>
<reference evidence="15" key="1">
    <citation type="submission" date="2020-01" db="EMBL/GenBank/DDBJ databases">
        <authorList>
            <person name="Meier V. D."/>
            <person name="Meier V D."/>
        </authorList>
    </citation>
    <scope>NUCLEOTIDE SEQUENCE</scope>
    <source>
        <strain evidence="15">HLG_WM_MAG_10</strain>
    </source>
</reference>
<evidence type="ECO:0000313" key="15">
    <source>
        <dbReference type="EMBL" id="CAA6829422.1"/>
    </source>
</evidence>
<evidence type="ECO:0000256" key="2">
    <source>
        <dbReference type="ARBA" id="ARBA00022679"/>
    </source>
</evidence>
<dbReference type="CDD" id="cd00077">
    <property type="entry name" value="HDc"/>
    <property type="match status" value="1"/>
</dbReference>
<dbReference type="InterPro" id="IPR043519">
    <property type="entry name" value="NT_sf"/>
</dbReference>
<dbReference type="GO" id="GO:0046872">
    <property type="term" value="F:metal ion binding"/>
    <property type="evidence" value="ECO:0007669"/>
    <property type="project" value="UniProtKB-KW"/>
</dbReference>
<keyword evidence="4 15" id="KW-0548">Nucleotidyltransferase</keyword>
<evidence type="ECO:0000259" key="14">
    <source>
        <dbReference type="Pfam" id="PF12627"/>
    </source>
</evidence>
<feature type="domain" description="tRNA nucleotidyltransferase/poly(A) polymerase RNA and SrmB- binding" evidence="14">
    <location>
        <begin position="182"/>
        <end position="243"/>
    </location>
</feature>
<dbReference type="AlphaFoldDB" id="A0A6S6UK99"/>
<evidence type="ECO:0000256" key="4">
    <source>
        <dbReference type="ARBA" id="ARBA00022695"/>
    </source>
</evidence>
<dbReference type="Pfam" id="PF01966">
    <property type="entry name" value="HD"/>
    <property type="match status" value="1"/>
</dbReference>
<keyword evidence="10 11" id="KW-0694">RNA-binding</keyword>
<dbReference type="GO" id="GO:0042245">
    <property type="term" value="P:RNA repair"/>
    <property type="evidence" value="ECO:0007669"/>
    <property type="project" value="UniProtKB-KW"/>
</dbReference>
<dbReference type="GO" id="GO:0005524">
    <property type="term" value="F:ATP binding"/>
    <property type="evidence" value="ECO:0007669"/>
    <property type="project" value="UniProtKB-KW"/>
</dbReference>
<keyword evidence="9" id="KW-0460">Magnesium</keyword>
<evidence type="ECO:0000259" key="12">
    <source>
        <dbReference type="Pfam" id="PF01743"/>
    </source>
</evidence>
<organism evidence="15">
    <name type="scientific">uncultured Aureispira sp</name>
    <dbReference type="NCBI Taxonomy" id="1331704"/>
    <lineage>
        <taxon>Bacteria</taxon>
        <taxon>Pseudomonadati</taxon>
        <taxon>Bacteroidota</taxon>
        <taxon>Saprospiria</taxon>
        <taxon>Saprospirales</taxon>
        <taxon>Saprospiraceae</taxon>
        <taxon>Aureispira</taxon>
        <taxon>environmental samples</taxon>
    </lineage>
</organism>
<dbReference type="Pfam" id="PF01743">
    <property type="entry name" value="PolyA_pol"/>
    <property type="match status" value="1"/>
</dbReference>
<dbReference type="SUPFAM" id="SSF81891">
    <property type="entry name" value="Poly A polymerase C-terminal region-like"/>
    <property type="match status" value="1"/>
</dbReference>
<evidence type="ECO:0000256" key="5">
    <source>
        <dbReference type="ARBA" id="ARBA00022723"/>
    </source>
</evidence>
<evidence type="ECO:0000256" key="11">
    <source>
        <dbReference type="RuleBase" id="RU003953"/>
    </source>
</evidence>
<dbReference type="InterPro" id="IPR050124">
    <property type="entry name" value="tRNA_CCA-adding_enzyme"/>
</dbReference>
<dbReference type="PANTHER" id="PTHR47545">
    <property type="entry name" value="MULTIFUNCTIONAL CCA PROTEIN"/>
    <property type="match status" value="1"/>
</dbReference>
<sequence>MQIEIKEKEQEIFNLLSESAKELGFPTYIIGGYVRDRLLQRPSKDMDIVCVGSGIELAKKLATKLHPKPKVVVYKRFGTAMLNFKDLELEFVGARKESYRQESRKPIVEDGTLEDDQNRRDFTINALAISLNAENYATLVDPFGGVSHLEEKRILTPLDPNITFSDDPLRMLRAIRFATQLNFTIDEVTLKAISDQKERIQIISQERITTELQKIMATDKPSIGYKLLFDTGLLKLIFPALAEMHGVDYKNGQGHKDNFYHTLQVLDNIAKVSDNIWLRWVAVLHDIAKPLTKRFVTGQGWTFHGHEALGARFVPKFFRRMKLPMGNEMKYVQKLVGLHQRPVVLTKEEITDSALRRLMFEAGEDIDDLLLFCGADSTSKFQWKLDKYAKNLKVLTAKIAELEENDRLRNWQPPISGEVIMETFDLKPCREVGQIKNSIREAILDGDIQNDYQEAFDFMVKKAEELGLSPV</sequence>
<dbReference type="GO" id="GO:0016779">
    <property type="term" value="F:nucleotidyltransferase activity"/>
    <property type="evidence" value="ECO:0007669"/>
    <property type="project" value="UniProtKB-KW"/>
</dbReference>
<evidence type="ECO:0000259" key="13">
    <source>
        <dbReference type="Pfam" id="PF01966"/>
    </source>
</evidence>
<dbReference type="FunFam" id="3.30.460.10:FF:000033">
    <property type="entry name" value="Poly A polymerase head domain protein"/>
    <property type="match status" value="1"/>
</dbReference>
<keyword evidence="5" id="KW-0479">Metal-binding</keyword>
<gene>
    <name evidence="15" type="ORF">HELGO_WM24524</name>
</gene>
<comment type="similarity">
    <text evidence="11">Belongs to the tRNA nucleotidyltransferase/poly(A) polymerase family.</text>
</comment>
<evidence type="ECO:0000256" key="8">
    <source>
        <dbReference type="ARBA" id="ARBA00022840"/>
    </source>
</evidence>
<evidence type="ECO:0000256" key="9">
    <source>
        <dbReference type="ARBA" id="ARBA00022842"/>
    </source>
</evidence>
<proteinExistence type="inferred from homology"/>
<evidence type="ECO:0000256" key="7">
    <source>
        <dbReference type="ARBA" id="ARBA00022800"/>
    </source>
</evidence>
<evidence type="ECO:0000256" key="10">
    <source>
        <dbReference type="ARBA" id="ARBA00022884"/>
    </source>
</evidence>
<dbReference type="GO" id="GO:0008033">
    <property type="term" value="P:tRNA processing"/>
    <property type="evidence" value="ECO:0007669"/>
    <property type="project" value="UniProtKB-KW"/>
</dbReference>
<dbReference type="GO" id="GO:0003723">
    <property type="term" value="F:RNA binding"/>
    <property type="evidence" value="ECO:0007669"/>
    <property type="project" value="UniProtKB-KW"/>
</dbReference>
<comment type="cofactor">
    <cofactor evidence="1">
        <name>Mg(2+)</name>
        <dbReference type="ChEBI" id="CHEBI:18420"/>
    </cofactor>
</comment>
<keyword evidence="3" id="KW-0819">tRNA processing</keyword>
<dbReference type="SUPFAM" id="SSF81301">
    <property type="entry name" value="Nucleotidyltransferase"/>
    <property type="match status" value="1"/>
</dbReference>
<dbReference type="PANTHER" id="PTHR47545:SF1">
    <property type="entry name" value="MULTIFUNCTIONAL CCA PROTEIN"/>
    <property type="match status" value="1"/>
</dbReference>
<keyword evidence="6" id="KW-0547">Nucleotide-binding</keyword>
<dbReference type="InterPro" id="IPR003607">
    <property type="entry name" value="HD/PDEase_dom"/>
</dbReference>
<feature type="domain" description="Poly A polymerase head" evidence="12">
    <location>
        <begin position="27"/>
        <end position="154"/>
    </location>
</feature>
<dbReference type="Gene3D" id="1.10.3090.10">
    <property type="entry name" value="cca-adding enzyme, domain 2"/>
    <property type="match status" value="1"/>
</dbReference>
<accession>A0A6S6UK99</accession>
<feature type="domain" description="HD" evidence="13">
    <location>
        <begin position="259"/>
        <end position="352"/>
    </location>
</feature>
<dbReference type="EMBL" id="CACVAQ010000489">
    <property type="protein sequence ID" value="CAA6829422.1"/>
    <property type="molecule type" value="Genomic_DNA"/>
</dbReference>
<protein>
    <submittedName>
        <fullName evidence="15">tRNA nucleotidyltransferase )</fullName>
        <ecNumber evidence="15">2.7.7.21</ecNumber>
        <ecNumber evidence="15">2.7.7.25</ecNumber>
    </submittedName>
</protein>
<evidence type="ECO:0000256" key="6">
    <source>
        <dbReference type="ARBA" id="ARBA00022741"/>
    </source>
</evidence>
<dbReference type="InterPro" id="IPR006674">
    <property type="entry name" value="HD_domain"/>
</dbReference>
<evidence type="ECO:0000256" key="1">
    <source>
        <dbReference type="ARBA" id="ARBA00001946"/>
    </source>
</evidence>
<dbReference type="InterPro" id="IPR002646">
    <property type="entry name" value="PolA_pol_head_dom"/>
</dbReference>
<dbReference type="Pfam" id="PF12627">
    <property type="entry name" value="PolyA_pol_RNAbd"/>
    <property type="match status" value="1"/>
</dbReference>
<evidence type="ECO:0000256" key="3">
    <source>
        <dbReference type="ARBA" id="ARBA00022694"/>
    </source>
</evidence>
<dbReference type="EC" id="2.7.7.21" evidence="15"/>
<keyword evidence="8" id="KW-0067">ATP-binding</keyword>
<dbReference type="InterPro" id="IPR032828">
    <property type="entry name" value="PolyA_RNA-bd"/>
</dbReference>
<keyword evidence="2 11" id="KW-0808">Transferase</keyword>
<dbReference type="EC" id="2.7.7.25" evidence="15"/>
<name>A0A6S6UK99_9BACT</name>
<dbReference type="CDD" id="cd05398">
    <property type="entry name" value="NT_ClassII-CCAase"/>
    <property type="match status" value="1"/>
</dbReference>